<gene>
    <name evidence="2" type="ORF">K8V47_02990</name>
</gene>
<proteinExistence type="predicted"/>
<dbReference type="EMBL" id="DYXT01000018">
    <property type="protein sequence ID" value="HJE38714.1"/>
    <property type="molecule type" value="Genomic_DNA"/>
</dbReference>
<dbReference type="AlphaFoldDB" id="A0A4V1LAI9"/>
<evidence type="ECO:0000256" key="1">
    <source>
        <dbReference type="SAM" id="MobiDB-lite"/>
    </source>
</evidence>
<sequence>MNTTENKNQSNTKLELTQDEQGQLNGGFTVKSPTTNGVENHLWSDNGNCKGGGWFDDNVNCNRCASCDNKSGMETLQQDDIH</sequence>
<feature type="region of interest" description="Disordered" evidence="1">
    <location>
        <begin position="1"/>
        <end position="37"/>
    </location>
</feature>
<feature type="compositionally biased region" description="Polar residues" evidence="1">
    <location>
        <begin position="1"/>
        <end position="23"/>
    </location>
</feature>
<accession>A0A4V1LAI9</accession>
<organism evidence="2 3">
    <name type="scientific">Candidatus Amulumruptor caecigallinarius</name>
    <dbReference type="NCBI Taxonomy" id="2109911"/>
    <lineage>
        <taxon>Bacteria</taxon>
        <taxon>Pseudomonadati</taxon>
        <taxon>Bacteroidota</taxon>
        <taxon>Bacteroidia</taxon>
        <taxon>Bacteroidales</taxon>
        <taxon>Muribaculaceae</taxon>
        <taxon>Candidatus Amulumruptor</taxon>
    </lineage>
</organism>
<reference evidence="2" key="1">
    <citation type="journal article" date="2021" name="PeerJ">
        <title>Extensive microbial diversity within the chicken gut microbiome revealed by metagenomics and culture.</title>
        <authorList>
            <person name="Gilroy R."/>
            <person name="Ravi A."/>
            <person name="Getino M."/>
            <person name="Pursley I."/>
            <person name="Horton D.L."/>
            <person name="Alikhan N.F."/>
            <person name="Baker D."/>
            <person name="Gharbi K."/>
            <person name="Hall N."/>
            <person name="Watson M."/>
            <person name="Adriaenssens E.M."/>
            <person name="Foster-Nyarko E."/>
            <person name="Jarju S."/>
            <person name="Secka A."/>
            <person name="Antonio M."/>
            <person name="Oren A."/>
            <person name="Chaudhuri R.R."/>
            <person name="La Ragione R."/>
            <person name="Hildebrand F."/>
            <person name="Pallen M.J."/>
        </authorList>
    </citation>
    <scope>NUCLEOTIDE SEQUENCE</scope>
    <source>
        <strain evidence="2">4100</strain>
    </source>
</reference>
<evidence type="ECO:0000313" key="2">
    <source>
        <dbReference type="EMBL" id="HJE38714.1"/>
    </source>
</evidence>
<name>A0A4V1LAI9_9BACT</name>
<dbReference type="Proteomes" id="UP000711407">
    <property type="component" value="Unassembled WGS sequence"/>
</dbReference>
<evidence type="ECO:0000313" key="3">
    <source>
        <dbReference type="Proteomes" id="UP000711407"/>
    </source>
</evidence>
<comment type="caution">
    <text evidence="2">The sequence shown here is derived from an EMBL/GenBank/DDBJ whole genome shotgun (WGS) entry which is preliminary data.</text>
</comment>
<protein>
    <submittedName>
        <fullName evidence="2">Uncharacterized protein</fullName>
    </submittedName>
</protein>
<reference evidence="2" key="2">
    <citation type="submission" date="2021-09" db="EMBL/GenBank/DDBJ databases">
        <authorList>
            <person name="Gilroy R."/>
        </authorList>
    </citation>
    <scope>NUCLEOTIDE SEQUENCE</scope>
    <source>
        <strain evidence="2">4100</strain>
    </source>
</reference>